<accession>A0A3D3R7V3</accession>
<evidence type="ECO:0000313" key="2">
    <source>
        <dbReference type="Proteomes" id="UP000263642"/>
    </source>
</evidence>
<dbReference type="AlphaFoldDB" id="A0A3D3R7V3"/>
<sequence>MLTAFNLPEETDELRVWLDGILLQPELMSVVSQLEAVHANESGEQLTLNDVLQDQRESVLEQGCQGLSSLQIQQLLTHPKLLLELQEQLFLEGGTFWQKRITALTDEAEVSRGQDWLKPQIAGPPAAETQSTSTPPALQTISYRKIGIIGFVSAALILVAVFLNQQPAAPQGWGWNRPGALTADVPPAEYLNQLADSAEEWFNKPTETKAALDTRLKQFRAGCETLIKAPHPQLSQDDRIWLVERCQAWAGKLDEQIVSLNQGADLKSADAAADALIRKLVKALRSRATTNS</sequence>
<protein>
    <submittedName>
        <fullName evidence="1">Uncharacterized protein</fullName>
    </submittedName>
</protein>
<comment type="caution">
    <text evidence="1">The sequence shown here is derived from an EMBL/GenBank/DDBJ whole genome shotgun (WGS) entry which is preliminary data.</text>
</comment>
<name>A0A3D3R7V3_9PLAN</name>
<organism evidence="1 2">
    <name type="scientific">Gimesia maris</name>
    <dbReference type="NCBI Taxonomy" id="122"/>
    <lineage>
        <taxon>Bacteria</taxon>
        <taxon>Pseudomonadati</taxon>
        <taxon>Planctomycetota</taxon>
        <taxon>Planctomycetia</taxon>
        <taxon>Planctomycetales</taxon>
        <taxon>Planctomycetaceae</taxon>
        <taxon>Gimesia</taxon>
    </lineage>
</organism>
<proteinExistence type="predicted"/>
<dbReference type="Proteomes" id="UP000263642">
    <property type="component" value="Unassembled WGS sequence"/>
</dbReference>
<evidence type="ECO:0000313" key="1">
    <source>
        <dbReference type="EMBL" id="HCO24849.1"/>
    </source>
</evidence>
<reference evidence="1 2" key="1">
    <citation type="journal article" date="2018" name="Nat. Biotechnol.">
        <title>A standardized bacterial taxonomy based on genome phylogeny substantially revises the tree of life.</title>
        <authorList>
            <person name="Parks D.H."/>
            <person name="Chuvochina M."/>
            <person name="Waite D.W."/>
            <person name="Rinke C."/>
            <person name="Skarshewski A."/>
            <person name="Chaumeil P.A."/>
            <person name="Hugenholtz P."/>
        </authorList>
    </citation>
    <scope>NUCLEOTIDE SEQUENCE [LARGE SCALE GENOMIC DNA]</scope>
    <source>
        <strain evidence="1">UBA9375</strain>
    </source>
</reference>
<gene>
    <name evidence="1" type="ORF">DIT97_18145</name>
</gene>
<dbReference type="EMBL" id="DQAY01000109">
    <property type="protein sequence ID" value="HCO24849.1"/>
    <property type="molecule type" value="Genomic_DNA"/>
</dbReference>